<organism evidence="1 2">
    <name type="scientific">Asparagus officinalis</name>
    <name type="common">Garden asparagus</name>
    <dbReference type="NCBI Taxonomy" id="4686"/>
    <lineage>
        <taxon>Eukaryota</taxon>
        <taxon>Viridiplantae</taxon>
        <taxon>Streptophyta</taxon>
        <taxon>Embryophyta</taxon>
        <taxon>Tracheophyta</taxon>
        <taxon>Spermatophyta</taxon>
        <taxon>Magnoliopsida</taxon>
        <taxon>Liliopsida</taxon>
        <taxon>Asparagales</taxon>
        <taxon>Asparagaceae</taxon>
        <taxon>Asparagoideae</taxon>
        <taxon>Asparagus</taxon>
    </lineage>
</organism>
<dbReference type="AlphaFoldDB" id="A0A5P1FHR3"/>
<dbReference type="Proteomes" id="UP000243459">
    <property type="component" value="Chromosome 2"/>
</dbReference>
<protein>
    <submittedName>
        <fullName evidence="1">Uncharacterized protein</fullName>
    </submittedName>
</protein>
<dbReference type="EMBL" id="CM007382">
    <property type="protein sequence ID" value="ONK77856.1"/>
    <property type="molecule type" value="Genomic_DNA"/>
</dbReference>
<evidence type="ECO:0000313" key="1">
    <source>
        <dbReference type="EMBL" id="ONK77856.1"/>
    </source>
</evidence>
<name>A0A5P1FHR3_ASPOF</name>
<keyword evidence="2" id="KW-1185">Reference proteome</keyword>
<proteinExistence type="predicted"/>
<sequence length="102" mass="11903">MKLICHSKAHVDRHNHYGHNGTRDSEVTHAFDGSTPLVLESSSQERIEAIRLIDYQTLREMIMNAKFSIPNEDMSRKTHFLFGDSNPNGTSIFNWQDYWYDT</sequence>
<accession>A0A5P1FHR3</accession>
<reference evidence="2" key="1">
    <citation type="journal article" date="2017" name="Nat. Commun.">
        <title>The asparagus genome sheds light on the origin and evolution of a young Y chromosome.</title>
        <authorList>
            <person name="Harkess A."/>
            <person name="Zhou J."/>
            <person name="Xu C."/>
            <person name="Bowers J.E."/>
            <person name="Van der Hulst R."/>
            <person name="Ayyampalayam S."/>
            <person name="Mercati F."/>
            <person name="Riccardi P."/>
            <person name="McKain M.R."/>
            <person name="Kakrana A."/>
            <person name="Tang H."/>
            <person name="Ray J."/>
            <person name="Groenendijk J."/>
            <person name="Arikit S."/>
            <person name="Mathioni S.M."/>
            <person name="Nakano M."/>
            <person name="Shan H."/>
            <person name="Telgmann-Rauber A."/>
            <person name="Kanno A."/>
            <person name="Yue Z."/>
            <person name="Chen H."/>
            <person name="Li W."/>
            <person name="Chen Y."/>
            <person name="Xu X."/>
            <person name="Zhang Y."/>
            <person name="Luo S."/>
            <person name="Chen H."/>
            <person name="Gao J."/>
            <person name="Mao Z."/>
            <person name="Pires J.C."/>
            <person name="Luo M."/>
            <person name="Kudrna D."/>
            <person name="Wing R.A."/>
            <person name="Meyers B.C."/>
            <person name="Yi K."/>
            <person name="Kong H."/>
            <person name="Lavrijsen P."/>
            <person name="Sunseri F."/>
            <person name="Falavigna A."/>
            <person name="Ye Y."/>
            <person name="Leebens-Mack J.H."/>
            <person name="Chen G."/>
        </authorList>
    </citation>
    <scope>NUCLEOTIDE SEQUENCE [LARGE SCALE GENOMIC DNA]</scope>
    <source>
        <strain evidence="2">cv. DH0086</strain>
    </source>
</reference>
<dbReference type="Gramene" id="ONK77856">
    <property type="protein sequence ID" value="ONK77856"/>
    <property type="gene ID" value="A4U43_C02F11450"/>
</dbReference>
<evidence type="ECO:0000313" key="2">
    <source>
        <dbReference type="Proteomes" id="UP000243459"/>
    </source>
</evidence>
<gene>
    <name evidence="1" type="ORF">A4U43_C02F11450</name>
</gene>